<name>A0AAD4KFG9_9EURO</name>
<dbReference type="EMBL" id="JAJTJA010000013">
    <property type="protein sequence ID" value="KAH8690732.1"/>
    <property type="molecule type" value="Genomic_DNA"/>
</dbReference>
<dbReference type="Proteomes" id="UP001201262">
    <property type="component" value="Unassembled WGS sequence"/>
</dbReference>
<accession>A0AAD4KFG9</accession>
<protein>
    <submittedName>
        <fullName evidence="1">Uncharacterized protein</fullName>
    </submittedName>
</protein>
<evidence type="ECO:0000313" key="1">
    <source>
        <dbReference type="EMBL" id="KAH8690732.1"/>
    </source>
</evidence>
<gene>
    <name evidence="1" type="ORF">BGW36DRAFT_432522</name>
</gene>
<organism evidence="1 2">
    <name type="scientific">Talaromyces proteolyticus</name>
    <dbReference type="NCBI Taxonomy" id="1131652"/>
    <lineage>
        <taxon>Eukaryota</taxon>
        <taxon>Fungi</taxon>
        <taxon>Dikarya</taxon>
        <taxon>Ascomycota</taxon>
        <taxon>Pezizomycotina</taxon>
        <taxon>Eurotiomycetes</taxon>
        <taxon>Eurotiomycetidae</taxon>
        <taxon>Eurotiales</taxon>
        <taxon>Trichocomaceae</taxon>
        <taxon>Talaromyces</taxon>
        <taxon>Talaromyces sect. Bacilispori</taxon>
    </lineage>
</organism>
<proteinExistence type="predicted"/>
<evidence type="ECO:0000313" key="2">
    <source>
        <dbReference type="Proteomes" id="UP001201262"/>
    </source>
</evidence>
<dbReference type="GeneID" id="70251432"/>
<reference evidence="1" key="1">
    <citation type="submission" date="2021-12" db="EMBL/GenBank/DDBJ databases">
        <title>Convergent genome expansion in fungi linked to evolution of root-endophyte symbiosis.</title>
        <authorList>
            <consortium name="DOE Joint Genome Institute"/>
            <person name="Ke Y.-H."/>
            <person name="Bonito G."/>
            <person name="Liao H.-L."/>
            <person name="Looney B."/>
            <person name="Rojas-Flechas A."/>
            <person name="Nash J."/>
            <person name="Hameed K."/>
            <person name="Schadt C."/>
            <person name="Martin F."/>
            <person name="Crous P.W."/>
            <person name="Miettinen O."/>
            <person name="Magnuson J.K."/>
            <person name="Labbe J."/>
            <person name="Jacobson D."/>
            <person name="Doktycz M.J."/>
            <person name="Veneault-Fourrey C."/>
            <person name="Kuo A."/>
            <person name="Mondo S."/>
            <person name="Calhoun S."/>
            <person name="Riley R."/>
            <person name="Ohm R."/>
            <person name="LaButti K."/>
            <person name="Andreopoulos B."/>
            <person name="Pangilinan J."/>
            <person name="Nolan M."/>
            <person name="Tritt A."/>
            <person name="Clum A."/>
            <person name="Lipzen A."/>
            <person name="Daum C."/>
            <person name="Barry K."/>
            <person name="Grigoriev I.V."/>
            <person name="Vilgalys R."/>
        </authorList>
    </citation>
    <scope>NUCLEOTIDE SEQUENCE</scope>
    <source>
        <strain evidence="1">PMI_201</strain>
    </source>
</reference>
<keyword evidence="2" id="KW-1185">Reference proteome</keyword>
<dbReference type="InterPro" id="IPR043750">
    <property type="entry name" value="DUF5695"/>
</dbReference>
<dbReference type="Pfam" id="PF18951">
    <property type="entry name" value="DUF5695"/>
    <property type="match status" value="1"/>
</dbReference>
<comment type="caution">
    <text evidence="1">The sequence shown here is derived from an EMBL/GenBank/DDBJ whole genome shotgun (WGS) entry which is preliminary data.</text>
</comment>
<dbReference type="RefSeq" id="XP_046066928.1">
    <property type="nucleotide sequence ID" value="XM_046221145.1"/>
</dbReference>
<dbReference type="AlphaFoldDB" id="A0AAD4KFG9"/>
<sequence>MACMTIPSRWVDYITLEANNISTGKTPEDALQEGRFVDSHVGLNVGHTQKRPSDSLDYYPVHYKGNYEWSVCTAACVDDDWKGVESWNEATSLVFGPEEIASFGHRFVVVSSVADVESAATNPGLHVSVRIPGYVILEGTVESLYLNASSEPSLMEVSPANILKLSNLPPAPTAPRF</sequence>